<feature type="domain" description="Major facilitator superfamily (MFS) profile" evidence="4">
    <location>
        <begin position="23"/>
        <end position="460"/>
    </location>
</feature>
<dbReference type="InterPro" id="IPR036396">
    <property type="entry name" value="Cyt_P450_sf"/>
</dbReference>
<dbReference type="GO" id="GO:0020037">
    <property type="term" value="F:heme binding"/>
    <property type="evidence" value="ECO:0007669"/>
    <property type="project" value="InterPro"/>
</dbReference>
<reference evidence="5 6" key="1">
    <citation type="submission" date="2018-10" db="EMBL/GenBank/DDBJ databases">
        <title>Fifty Aureobasidium pullulans genomes reveal a recombining polyextremotolerant generalist.</title>
        <authorList>
            <person name="Gostincar C."/>
            <person name="Turk M."/>
            <person name="Zajc J."/>
            <person name="Gunde-Cimerman N."/>
        </authorList>
    </citation>
    <scope>NUCLEOTIDE SEQUENCE [LARGE SCALE GENOMIC DNA]</scope>
    <source>
        <strain evidence="5 6">EXF-3844</strain>
    </source>
</reference>
<dbReference type="PANTHER" id="PTHR23520">
    <property type="entry name" value="TRANSPORTER, PUTATIVE (AFU_ORTHOLOGUE AFUA_3G04000)-RELATED"/>
    <property type="match status" value="1"/>
</dbReference>
<evidence type="ECO:0000256" key="1">
    <source>
        <dbReference type="ARBA" id="ARBA00004141"/>
    </source>
</evidence>
<dbReference type="PANTHER" id="PTHR23520:SF5">
    <property type="entry name" value="TRANSPORTER, PUTATIVE (AFU_ORTHOLOGUE AFUA_3G04000)-RELATED"/>
    <property type="match status" value="1"/>
</dbReference>
<dbReference type="InterPro" id="IPR011701">
    <property type="entry name" value="MFS"/>
</dbReference>
<sequence length="542" mass="58944">MDLPAPIEQPRQNRAKAFVLHLLQEVGLVTLYQSPLDTKLLCLQRFVRFIAYSASTLILVAYLSALGHSDSRIGLFMTLTLFGDVCISFLLTLFADRIGRKLVLALGSLLMTMSGLIFASSENYFVLLAAAILGVISPSGNEVGPFRAVEESTLAHLTHQSLRSDIFAWYALIGSAGNAIGNMSGGWLIHALRTSGQGKVCAYRAIFYTYAAIGAVKFLLTLCLSKKVEAERERPSLPTTVSPQDPEQDPLLENSTGRTKRHPRRRILSLFELSGENRGTYVQLFLLFSLDSFASGLASNSWMVYFFRTKFDLEEGRLGSLFSSLAIVITASILVSSSVAKRIGNVKAMAFGHLPSAIMLSLIPVPSTLGPAMAALVGRACFQSMDTAPRAAFTATIIPAHERTAVMGLINIVKTMSQSMGPIVTGFLAAHGRFGLAFIIAGALKATYDLGILIVFANICGVLASEKLSADGPHTSYSLIHEGGKKARVAQPTYHNLDPPEHDEQRALLQDAFDRDAIDKLQPIVDEVVKRHRRRLSKGNRS</sequence>
<feature type="transmembrane region" description="Helical" evidence="3">
    <location>
        <begin position="102"/>
        <end position="119"/>
    </location>
</feature>
<dbReference type="GO" id="GO:0000329">
    <property type="term" value="C:fungal-type vacuole membrane"/>
    <property type="evidence" value="ECO:0007669"/>
    <property type="project" value="TreeGrafter"/>
</dbReference>
<keyword evidence="3" id="KW-1133">Transmembrane helix</keyword>
<dbReference type="InterPro" id="IPR020846">
    <property type="entry name" value="MFS_dom"/>
</dbReference>
<feature type="transmembrane region" description="Helical" evidence="3">
    <location>
        <begin position="319"/>
        <end position="340"/>
    </location>
</feature>
<keyword evidence="3" id="KW-0472">Membrane</keyword>
<proteinExistence type="predicted"/>
<feature type="transmembrane region" description="Helical" evidence="3">
    <location>
        <begin position="167"/>
        <end position="190"/>
    </location>
</feature>
<gene>
    <name evidence="5" type="ORF">D6C90_08296</name>
</gene>
<evidence type="ECO:0000259" key="4">
    <source>
        <dbReference type="PROSITE" id="PS50850"/>
    </source>
</evidence>
<dbReference type="PROSITE" id="PS50850">
    <property type="entry name" value="MFS"/>
    <property type="match status" value="1"/>
</dbReference>
<comment type="subcellular location">
    <subcellularLocation>
        <location evidence="1">Membrane</location>
        <topology evidence="1">Multi-pass membrane protein</topology>
    </subcellularLocation>
</comment>
<dbReference type="GO" id="GO:0022857">
    <property type="term" value="F:transmembrane transporter activity"/>
    <property type="evidence" value="ECO:0007669"/>
    <property type="project" value="InterPro"/>
</dbReference>
<dbReference type="Gene3D" id="1.10.630.10">
    <property type="entry name" value="Cytochrome P450"/>
    <property type="match status" value="1"/>
</dbReference>
<dbReference type="AlphaFoldDB" id="A0A4S9U626"/>
<name>A0A4S9U626_AURPU</name>
<feature type="region of interest" description="Disordered" evidence="2">
    <location>
        <begin position="234"/>
        <end position="260"/>
    </location>
</feature>
<feature type="transmembrane region" description="Helical" evidence="3">
    <location>
        <begin position="284"/>
        <end position="307"/>
    </location>
</feature>
<accession>A0A4S9U626</accession>
<dbReference type="SUPFAM" id="SSF103473">
    <property type="entry name" value="MFS general substrate transporter"/>
    <property type="match status" value="1"/>
</dbReference>
<keyword evidence="3" id="KW-0812">Transmembrane</keyword>
<protein>
    <submittedName>
        <fullName evidence="5">MFS general substrate transporter</fullName>
    </submittedName>
</protein>
<feature type="transmembrane region" description="Helical" evidence="3">
    <location>
        <begin position="73"/>
        <end position="95"/>
    </location>
</feature>
<dbReference type="Gene3D" id="1.20.1250.20">
    <property type="entry name" value="MFS general substrate transporter like domains"/>
    <property type="match status" value="1"/>
</dbReference>
<feature type="transmembrane region" description="Helical" evidence="3">
    <location>
        <begin position="202"/>
        <end position="224"/>
    </location>
</feature>
<dbReference type="EMBL" id="QZBN01001119">
    <property type="protein sequence ID" value="THZ33529.1"/>
    <property type="molecule type" value="Genomic_DNA"/>
</dbReference>
<dbReference type="Pfam" id="PF07690">
    <property type="entry name" value="MFS_1"/>
    <property type="match status" value="2"/>
</dbReference>
<dbReference type="GO" id="GO:0005506">
    <property type="term" value="F:iron ion binding"/>
    <property type="evidence" value="ECO:0007669"/>
    <property type="project" value="InterPro"/>
</dbReference>
<evidence type="ECO:0000256" key="3">
    <source>
        <dbReference type="SAM" id="Phobius"/>
    </source>
</evidence>
<dbReference type="GO" id="GO:0004497">
    <property type="term" value="F:monooxygenase activity"/>
    <property type="evidence" value="ECO:0007669"/>
    <property type="project" value="InterPro"/>
</dbReference>
<dbReference type="SUPFAM" id="SSF48264">
    <property type="entry name" value="Cytochrome P450"/>
    <property type="match status" value="1"/>
</dbReference>
<evidence type="ECO:0000256" key="2">
    <source>
        <dbReference type="SAM" id="MobiDB-lite"/>
    </source>
</evidence>
<dbReference type="Proteomes" id="UP000310121">
    <property type="component" value="Unassembled WGS sequence"/>
</dbReference>
<organism evidence="5 6">
    <name type="scientific">Aureobasidium pullulans</name>
    <name type="common">Black yeast</name>
    <name type="synonym">Pullularia pullulans</name>
    <dbReference type="NCBI Taxonomy" id="5580"/>
    <lineage>
        <taxon>Eukaryota</taxon>
        <taxon>Fungi</taxon>
        <taxon>Dikarya</taxon>
        <taxon>Ascomycota</taxon>
        <taxon>Pezizomycotina</taxon>
        <taxon>Dothideomycetes</taxon>
        <taxon>Dothideomycetidae</taxon>
        <taxon>Dothideales</taxon>
        <taxon>Saccotheciaceae</taxon>
        <taxon>Aureobasidium</taxon>
    </lineage>
</organism>
<evidence type="ECO:0000313" key="6">
    <source>
        <dbReference type="Proteomes" id="UP000310121"/>
    </source>
</evidence>
<feature type="transmembrane region" description="Helical" evidence="3">
    <location>
        <begin position="49"/>
        <end position="67"/>
    </location>
</feature>
<evidence type="ECO:0000313" key="5">
    <source>
        <dbReference type="EMBL" id="THZ33529.1"/>
    </source>
</evidence>
<dbReference type="InterPro" id="IPR036259">
    <property type="entry name" value="MFS_trans_sf"/>
</dbReference>
<dbReference type="GO" id="GO:0016705">
    <property type="term" value="F:oxidoreductase activity, acting on paired donors, with incorporation or reduction of molecular oxygen"/>
    <property type="evidence" value="ECO:0007669"/>
    <property type="project" value="InterPro"/>
</dbReference>
<comment type="caution">
    <text evidence="5">The sequence shown here is derived from an EMBL/GenBank/DDBJ whole genome shotgun (WGS) entry which is preliminary data.</text>
</comment>